<sequence length="48" mass="5457">MQNSPVSSRFVLLGSSIYFVEKRTETGSDKYRSCLLRFLSVEQAVDVL</sequence>
<evidence type="ECO:0000313" key="1">
    <source>
        <dbReference type="EMBL" id="MDR6804918.1"/>
    </source>
</evidence>
<reference evidence="1 2" key="1">
    <citation type="submission" date="2023-07" db="EMBL/GenBank/DDBJ databases">
        <title>Sorghum-associated microbial communities from plants grown in Nebraska, USA.</title>
        <authorList>
            <person name="Schachtman D."/>
        </authorList>
    </citation>
    <scope>NUCLEOTIDE SEQUENCE [LARGE SCALE GENOMIC DNA]</scope>
    <source>
        <strain evidence="1 2">BE57</strain>
    </source>
</reference>
<protein>
    <submittedName>
        <fullName evidence="1">Uncharacterized protein</fullName>
    </submittedName>
</protein>
<keyword evidence="2" id="KW-1185">Reference proteome</keyword>
<dbReference type="Proteomes" id="UP001264980">
    <property type="component" value="Unassembled WGS sequence"/>
</dbReference>
<accession>A0ABU1QUU8</accession>
<proteinExistence type="predicted"/>
<name>A0ABU1QUU8_9BACT</name>
<evidence type="ECO:0000313" key="2">
    <source>
        <dbReference type="Proteomes" id="UP001264980"/>
    </source>
</evidence>
<dbReference type="EMBL" id="JAVDTI010000002">
    <property type="protein sequence ID" value="MDR6804918.1"/>
    <property type="molecule type" value="Genomic_DNA"/>
</dbReference>
<comment type="caution">
    <text evidence="1">The sequence shown here is derived from an EMBL/GenBank/DDBJ whole genome shotgun (WGS) entry which is preliminary data.</text>
</comment>
<gene>
    <name evidence="1" type="ORF">J2W84_001964</name>
</gene>
<organism evidence="1 2">
    <name type="scientific">Dyadobacter fermentans</name>
    <dbReference type="NCBI Taxonomy" id="94254"/>
    <lineage>
        <taxon>Bacteria</taxon>
        <taxon>Pseudomonadati</taxon>
        <taxon>Bacteroidota</taxon>
        <taxon>Cytophagia</taxon>
        <taxon>Cytophagales</taxon>
        <taxon>Spirosomataceae</taxon>
        <taxon>Dyadobacter</taxon>
    </lineage>
</organism>